<name>A0A0B7A5G6_9EUPU</name>
<gene>
    <name evidence="1" type="primary">ORF97392</name>
</gene>
<dbReference type="AlphaFoldDB" id="A0A0B7A5G6"/>
<organism evidence="1">
    <name type="scientific">Arion vulgaris</name>
    <dbReference type="NCBI Taxonomy" id="1028688"/>
    <lineage>
        <taxon>Eukaryota</taxon>
        <taxon>Metazoa</taxon>
        <taxon>Spiralia</taxon>
        <taxon>Lophotrochozoa</taxon>
        <taxon>Mollusca</taxon>
        <taxon>Gastropoda</taxon>
        <taxon>Heterobranchia</taxon>
        <taxon>Euthyneura</taxon>
        <taxon>Panpulmonata</taxon>
        <taxon>Eupulmonata</taxon>
        <taxon>Stylommatophora</taxon>
        <taxon>Helicina</taxon>
        <taxon>Arionoidea</taxon>
        <taxon>Arionidae</taxon>
        <taxon>Arion</taxon>
    </lineage>
</organism>
<dbReference type="EMBL" id="HACG01029002">
    <property type="protein sequence ID" value="CEK75867.1"/>
    <property type="molecule type" value="Transcribed_RNA"/>
</dbReference>
<sequence>MQINPTKIILTWTAEGRPRTGQRRMMEVLNYVKYYIKSCTVKRAWKAFTEATRHEEDK</sequence>
<reference evidence="1" key="1">
    <citation type="submission" date="2014-12" db="EMBL/GenBank/DDBJ databases">
        <title>Insight into the proteome of Arion vulgaris.</title>
        <authorList>
            <person name="Aradska J."/>
            <person name="Bulat T."/>
            <person name="Smidak R."/>
            <person name="Sarate P."/>
            <person name="Gangsoo J."/>
            <person name="Sialana F."/>
            <person name="Bilban M."/>
            <person name="Lubec G."/>
        </authorList>
    </citation>
    <scope>NUCLEOTIDE SEQUENCE</scope>
    <source>
        <tissue evidence="1">Skin</tissue>
    </source>
</reference>
<evidence type="ECO:0000313" key="1">
    <source>
        <dbReference type="EMBL" id="CEK75867.1"/>
    </source>
</evidence>
<proteinExistence type="predicted"/>
<protein>
    <submittedName>
        <fullName evidence="1">Uncharacterized protein</fullName>
    </submittedName>
</protein>
<accession>A0A0B7A5G6</accession>